<proteinExistence type="predicted"/>
<comment type="caution">
    <text evidence="2">The sequence shown here is derived from an EMBL/GenBank/DDBJ whole genome shotgun (WGS) entry which is preliminary data.</text>
</comment>
<organism evidence="2 3">
    <name type="scientific">Ensete ventricosum</name>
    <name type="common">Abyssinian banana</name>
    <name type="synonym">Musa ensete</name>
    <dbReference type="NCBI Taxonomy" id="4639"/>
    <lineage>
        <taxon>Eukaryota</taxon>
        <taxon>Viridiplantae</taxon>
        <taxon>Streptophyta</taxon>
        <taxon>Embryophyta</taxon>
        <taxon>Tracheophyta</taxon>
        <taxon>Spermatophyta</taxon>
        <taxon>Magnoliopsida</taxon>
        <taxon>Liliopsida</taxon>
        <taxon>Zingiberales</taxon>
        <taxon>Musaceae</taxon>
        <taxon>Ensete</taxon>
    </lineage>
</organism>
<reference evidence="2 3" key="1">
    <citation type="journal article" date="2014" name="Agronomy (Basel)">
        <title>A Draft Genome Sequence for Ensete ventricosum, the Drought-Tolerant Tree Against Hunger.</title>
        <authorList>
            <person name="Harrison J."/>
            <person name="Moore K.A."/>
            <person name="Paszkiewicz K."/>
            <person name="Jones T."/>
            <person name="Grant M."/>
            <person name="Ambacheew D."/>
            <person name="Muzemil S."/>
            <person name="Studholme D.J."/>
        </authorList>
    </citation>
    <scope>NUCLEOTIDE SEQUENCE [LARGE SCALE GENOMIC DNA]</scope>
</reference>
<dbReference type="EMBL" id="AMZH03021799">
    <property type="protein sequence ID" value="RRT37873.1"/>
    <property type="molecule type" value="Genomic_DNA"/>
</dbReference>
<dbReference type="AlphaFoldDB" id="A0A426XEI7"/>
<sequence length="90" mass="10030">MLPQNRAPIKDADLEPMSMNLKEGGYSIVNRGEDLTTVDFDSDVSLAEKEQTNLLEPSSIIRLDHTIMPSQDQAPANDIDLEPMSMNLKE</sequence>
<accession>A0A426XEI7</accession>
<name>A0A426XEI7_ENSVE</name>
<gene>
    <name evidence="2" type="ORF">B296_00058076</name>
</gene>
<evidence type="ECO:0000313" key="3">
    <source>
        <dbReference type="Proteomes" id="UP000287651"/>
    </source>
</evidence>
<protein>
    <submittedName>
        <fullName evidence="2">Uncharacterized protein</fullName>
    </submittedName>
</protein>
<feature type="region of interest" description="Disordered" evidence="1">
    <location>
        <begin position="69"/>
        <end position="90"/>
    </location>
</feature>
<dbReference type="Proteomes" id="UP000287651">
    <property type="component" value="Unassembled WGS sequence"/>
</dbReference>
<evidence type="ECO:0000313" key="2">
    <source>
        <dbReference type="EMBL" id="RRT37873.1"/>
    </source>
</evidence>
<evidence type="ECO:0000256" key="1">
    <source>
        <dbReference type="SAM" id="MobiDB-lite"/>
    </source>
</evidence>